<dbReference type="Proteomes" id="UP000006867">
    <property type="component" value="Chromosome"/>
</dbReference>
<evidence type="ECO:0000313" key="1">
    <source>
        <dbReference type="EMBL" id="ADP31766.1"/>
    </source>
</evidence>
<keyword evidence="2" id="KW-1185">Reference proteome</keyword>
<gene>
    <name evidence="1" type="ordered locus">BATR1942_04060</name>
</gene>
<protein>
    <recommendedName>
        <fullName evidence="3">XkdX family protein</fullName>
    </recommendedName>
</protein>
<dbReference type="RefSeq" id="WP_003327430.1">
    <property type="nucleotide sequence ID" value="NC_014639.1"/>
</dbReference>
<organism evidence="1 2">
    <name type="scientific">Bacillus atrophaeus (strain 1942)</name>
    <dbReference type="NCBI Taxonomy" id="720555"/>
    <lineage>
        <taxon>Bacteria</taxon>
        <taxon>Bacillati</taxon>
        <taxon>Bacillota</taxon>
        <taxon>Bacilli</taxon>
        <taxon>Bacillales</taxon>
        <taxon>Bacillaceae</taxon>
        <taxon>Bacillus</taxon>
    </lineage>
</organism>
<proteinExistence type="predicted"/>
<dbReference type="NCBIfam" id="TIGR01669">
    <property type="entry name" value="phage_XkdX"/>
    <property type="match status" value="1"/>
</dbReference>
<reference evidence="1 2" key="1">
    <citation type="journal article" date="2011" name="Front. Microbiol.">
        <title>Genomic signatures of strain selection and enhancement in Bacillus atrophaeus var. globigii, a historical biowarfare simulant.</title>
        <authorList>
            <person name="Gibbons H.S."/>
            <person name="Broomall S.M."/>
            <person name="McNew L.A."/>
            <person name="Daligault H."/>
            <person name="Chapman C."/>
            <person name="Bruce D."/>
            <person name="Karavis M."/>
            <person name="Krepps M."/>
            <person name="McGregor P.A."/>
            <person name="Hong C."/>
            <person name="Park K.H."/>
            <person name="Akmal A."/>
            <person name="Feldman A."/>
            <person name="Lin J.S."/>
            <person name="Chang W.E."/>
            <person name="Higgs B.W."/>
            <person name="Demirev P."/>
            <person name="Lindquist J."/>
            <person name="Liem A."/>
            <person name="Fochler E."/>
            <person name="Read T.D."/>
            <person name="Tapia R."/>
            <person name="Johnson S."/>
            <person name="Bishop-Lilly K.A."/>
            <person name="Detter C."/>
            <person name="Han C."/>
            <person name="Sozhamannan S."/>
            <person name="Rosenzweig C.N."/>
            <person name="Skowronski E.W."/>
        </authorList>
    </citation>
    <scope>NUCLEOTIDE SEQUENCE [LARGE SCALE GENOMIC DNA]</scope>
    <source>
        <strain evidence="1 2">1942</strain>
    </source>
</reference>
<evidence type="ECO:0008006" key="3">
    <source>
        <dbReference type="Google" id="ProtNLM"/>
    </source>
</evidence>
<evidence type="ECO:0000313" key="2">
    <source>
        <dbReference type="Proteomes" id="UP000006867"/>
    </source>
</evidence>
<accession>A0ABN3Z795</accession>
<dbReference type="EMBL" id="CP002207">
    <property type="protein sequence ID" value="ADP31766.1"/>
    <property type="molecule type" value="Genomic_DNA"/>
</dbReference>
<name>A0ABN3Z795_BACA1</name>
<dbReference type="Pfam" id="PF09693">
    <property type="entry name" value="Phage_XkdX"/>
    <property type="match status" value="1"/>
</dbReference>
<sequence>MNYWVLALYYNWATADMVKQAMRYNDCSIEDLAEGVNKKLITPDQYKEITGKAI</sequence>
<dbReference type="InterPro" id="IPR010022">
    <property type="entry name" value="XkdX"/>
</dbReference>